<reference evidence="9" key="2">
    <citation type="submission" date="2021-04" db="EMBL/GenBank/DDBJ databases">
        <authorList>
            <person name="Gilroy R."/>
        </authorList>
    </citation>
    <scope>NUCLEOTIDE SEQUENCE</scope>
    <source>
        <strain evidence="9">Gambia16-554</strain>
    </source>
</reference>
<evidence type="ECO:0000259" key="8">
    <source>
        <dbReference type="Pfam" id="PF13734"/>
    </source>
</evidence>
<dbReference type="InterPro" id="IPR025896">
    <property type="entry name" value="Spi_Prtas-inh"/>
</dbReference>
<evidence type="ECO:0000256" key="4">
    <source>
        <dbReference type="ARBA" id="ARBA00022801"/>
    </source>
</evidence>
<name>A0A9D2GQ76_9BACT</name>
<dbReference type="PRINTS" id="PR00797">
    <property type="entry name" value="STREPTOPAIN"/>
</dbReference>
<comment type="caution">
    <text evidence="9">The sequence shown here is derived from an EMBL/GenBank/DDBJ whole genome shotgun (WGS) entry which is preliminary data.</text>
</comment>
<proteinExistence type="inferred from homology"/>
<dbReference type="InterPro" id="IPR038765">
    <property type="entry name" value="Papain-like_cys_pep_sf"/>
</dbReference>
<dbReference type="InterPro" id="IPR000200">
    <property type="entry name" value="Peptidase_C10"/>
</dbReference>
<dbReference type="GO" id="GO:0006508">
    <property type="term" value="P:proteolysis"/>
    <property type="evidence" value="ECO:0007669"/>
    <property type="project" value="UniProtKB-KW"/>
</dbReference>
<dbReference type="SUPFAM" id="SSF54001">
    <property type="entry name" value="Cysteine proteinases"/>
    <property type="match status" value="1"/>
</dbReference>
<dbReference type="Gene3D" id="3.90.70.50">
    <property type="entry name" value="Peptidase C10, streptopain"/>
    <property type="match status" value="2"/>
</dbReference>
<evidence type="ECO:0000256" key="6">
    <source>
        <dbReference type="PIRSR" id="PIRSR600200-1"/>
    </source>
</evidence>
<protein>
    <submittedName>
        <fullName evidence="9">Thiol protease/hemagglutinin PrtT</fullName>
    </submittedName>
</protein>
<keyword evidence="3 7" id="KW-0732">Signal</keyword>
<evidence type="ECO:0000256" key="1">
    <source>
        <dbReference type="ARBA" id="ARBA00009693"/>
    </source>
</evidence>
<dbReference type="GO" id="GO:0008234">
    <property type="term" value="F:cysteine-type peptidase activity"/>
    <property type="evidence" value="ECO:0007669"/>
    <property type="project" value="UniProtKB-KW"/>
</dbReference>
<evidence type="ECO:0000313" key="9">
    <source>
        <dbReference type="EMBL" id="HIZ86187.1"/>
    </source>
</evidence>
<evidence type="ECO:0000256" key="7">
    <source>
        <dbReference type="SAM" id="SignalP"/>
    </source>
</evidence>
<dbReference type="InterPro" id="IPR044934">
    <property type="entry name" value="Streptopain_sf"/>
</dbReference>
<accession>A0A9D2GQ76</accession>
<sequence>MRRDFIISALAMLLVSLTASAERVTRQQAAETAAEFFSRAETGGFSRNRVPSVTMVMSVEDAFYVFDNADGHGFVIVSAEDAVMPVLGYSFENSFPEDGDMAPGLRSWMEDMRKEIMAVRAMGISQSESTAAAWSGPEYGTPVVELETARWGQEEPFCDLCPVVDGQTAATGCAATALASVMYYFRWPEKGTGTIPAYTTLTDKRPVEALTLGHTYNWDNMLADYSSSYTEEQAGAVAVLMRDCGYMIESDYRARDNGGTGSYMKDIPEPLVKYMGYDESVRHVTRADYTAQEWLDMMKAELDGGRPVLYAGCTASYAAHAFVLDGYTDNDFFRVNWGWCGESNGYFLLDALNVERNGNLYELNYLQDAIIGIQPDTGTEDVSGEVGLAYDKAAGTVTLTAQEQITVSLIDSEGRMAAEAASGTSVTLDISGLEAGDYTLKVTGDTLSMELTLTV</sequence>
<gene>
    <name evidence="9" type="ORF">IAC04_06825</name>
</gene>
<dbReference type="EMBL" id="DXAW01000117">
    <property type="protein sequence ID" value="HIZ86187.1"/>
    <property type="molecule type" value="Genomic_DNA"/>
</dbReference>
<evidence type="ECO:0000256" key="3">
    <source>
        <dbReference type="ARBA" id="ARBA00022729"/>
    </source>
</evidence>
<evidence type="ECO:0000313" key="10">
    <source>
        <dbReference type="Proteomes" id="UP000824115"/>
    </source>
</evidence>
<keyword evidence="2 9" id="KW-0645">Protease</keyword>
<dbReference type="Pfam" id="PF01640">
    <property type="entry name" value="Peptidase_C10"/>
    <property type="match status" value="1"/>
</dbReference>
<dbReference type="AlphaFoldDB" id="A0A9D2GQ76"/>
<reference evidence="9" key="1">
    <citation type="journal article" date="2021" name="PeerJ">
        <title>Extensive microbial diversity within the chicken gut microbiome revealed by metagenomics and culture.</title>
        <authorList>
            <person name="Gilroy R."/>
            <person name="Ravi A."/>
            <person name="Getino M."/>
            <person name="Pursley I."/>
            <person name="Horton D.L."/>
            <person name="Alikhan N.F."/>
            <person name="Baker D."/>
            <person name="Gharbi K."/>
            <person name="Hall N."/>
            <person name="Watson M."/>
            <person name="Adriaenssens E.M."/>
            <person name="Foster-Nyarko E."/>
            <person name="Jarju S."/>
            <person name="Secka A."/>
            <person name="Antonio M."/>
            <person name="Oren A."/>
            <person name="Chaudhuri R.R."/>
            <person name="La Ragione R."/>
            <person name="Hildebrand F."/>
            <person name="Pallen M.J."/>
        </authorList>
    </citation>
    <scope>NUCLEOTIDE SEQUENCE</scope>
    <source>
        <strain evidence="9">Gambia16-554</strain>
    </source>
</reference>
<keyword evidence="4" id="KW-0378">Hydrolase</keyword>
<organism evidence="9 10">
    <name type="scientific">Candidatus Coprenecus stercoravium</name>
    <dbReference type="NCBI Taxonomy" id="2840735"/>
    <lineage>
        <taxon>Bacteria</taxon>
        <taxon>Pseudomonadati</taxon>
        <taxon>Bacteroidota</taxon>
        <taxon>Bacteroidia</taxon>
        <taxon>Bacteroidales</taxon>
        <taxon>Rikenellaceae</taxon>
        <taxon>Rikenellaceae incertae sedis</taxon>
        <taxon>Candidatus Coprenecus</taxon>
    </lineage>
</organism>
<feature type="active site" description="Nucleophile" evidence="6">
    <location>
        <position position="173"/>
    </location>
</feature>
<feature type="signal peptide" evidence="7">
    <location>
        <begin position="1"/>
        <end position="21"/>
    </location>
</feature>
<feature type="domain" description="Spi protease inhibitor" evidence="8">
    <location>
        <begin position="21"/>
        <end position="116"/>
    </location>
</feature>
<feature type="chain" id="PRO_5038470349" evidence="7">
    <location>
        <begin position="22"/>
        <end position="455"/>
    </location>
</feature>
<comment type="similarity">
    <text evidence="1">Belongs to the peptidase C10 family.</text>
</comment>
<evidence type="ECO:0000256" key="5">
    <source>
        <dbReference type="ARBA" id="ARBA00022807"/>
    </source>
</evidence>
<dbReference type="Pfam" id="PF13734">
    <property type="entry name" value="Inhibitor_I69"/>
    <property type="match status" value="1"/>
</dbReference>
<keyword evidence="5" id="KW-0788">Thiol protease</keyword>
<evidence type="ECO:0000256" key="2">
    <source>
        <dbReference type="ARBA" id="ARBA00022670"/>
    </source>
</evidence>
<feature type="active site" description="Proton acceptor" evidence="6">
    <location>
        <position position="320"/>
    </location>
</feature>
<dbReference type="Proteomes" id="UP000824115">
    <property type="component" value="Unassembled WGS sequence"/>
</dbReference>